<evidence type="ECO:0000259" key="1">
    <source>
        <dbReference type="Pfam" id="PF04149"/>
    </source>
</evidence>
<comment type="caution">
    <text evidence="2">The sequence shown here is derived from an EMBL/GenBank/DDBJ whole genome shotgun (WGS) entry which is preliminary data.</text>
</comment>
<reference evidence="2 3" key="1">
    <citation type="submission" date="2021-06" db="EMBL/GenBank/DDBJ databases">
        <authorList>
            <person name="Pan X."/>
        </authorList>
    </citation>
    <scope>NUCLEOTIDE SEQUENCE [LARGE SCALE GENOMIC DNA]</scope>
    <source>
        <strain evidence="2 3">4503</strain>
    </source>
</reference>
<feature type="domain" description="DUF397" evidence="1">
    <location>
        <begin position="17"/>
        <end position="74"/>
    </location>
</feature>
<organism evidence="2 3">
    <name type="scientific">Streptomyces niphimycinicus</name>
    <dbReference type="NCBI Taxonomy" id="2842201"/>
    <lineage>
        <taxon>Bacteria</taxon>
        <taxon>Bacillati</taxon>
        <taxon>Actinomycetota</taxon>
        <taxon>Actinomycetes</taxon>
        <taxon>Kitasatosporales</taxon>
        <taxon>Streptomycetaceae</taxon>
        <taxon>Streptomyces</taxon>
    </lineage>
</organism>
<evidence type="ECO:0000313" key="3">
    <source>
        <dbReference type="Proteomes" id="UP000720508"/>
    </source>
</evidence>
<dbReference type="Proteomes" id="UP000720508">
    <property type="component" value="Unassembled WGS sequence"/>
</dbReference>
<protein>
    <submittedName>
        <fullName evidence="2">DUF397 domain-containing protein</fullName>
    </submittedName>
</protein>
<sequence>MTTHTRTLIAPDLAGIADWYKSSYSNGSGNNCVEVADLSGTSYDGIAIRDSKDPDGPALLVAPDGWTSFISSVKGGEFSVL</sequence>
<accession>A0ABS6C9J5</accession>
<dbReference type="InterPro" id="IPR007278">
    <property type="entry name" value="DUF397"/>
</dbReference>
<dbReference type="EMBL" id="JAHLEM010000042">
    <property type="protein sequence ID" value="MBU3863569.1"/>
    <property type="molecule type" value="Genomic_DNA"/>
</dbReference>
<dbReference type="Pfam" id="PF04149">
    <property type="entry name" value="DUF397"/>
    <property type="match status" value="1"/>
</dbReference>
<dbReference type="RefSeq" id="WP_216340613.1">
    <property type="nucleotide sequence ID" value="NZ_JAHLEM010000042.1"/>
</dbReference>
<name>A0ABS6C9J5_9ACTN</name>
<proteinExistence type="predicted"/>
<keyword evidence="3" id="KW-1185">Reference proteome</keyword>
<gene>
    <name evidence="2" type="ORF">KN815_05540</name>
</gene>
<evidence type="ECO:0000313" key="2">
    <source>
        <dbReference type="EMBL" id="MBU3863569.1"/>
    </source>
</evidence>